<feature type="active site" description="Proton donor/acceptor" evidence="6">
    <location>
        <position position="174"/>
    </location>
</feature>
<dbReference type="GO" id="GO:0005737">
    <property type="term" value="C:cytoplasm"/>
    <property type="evidence" value="ECO:0007669"/>
    <property type="project" value="UniProtKB-SubCell"/>
</dbReference>
<reference evidence="8 9" key="1">
    <citation type="journal article" date="2021" name="bioRxiv">
        <title>Unique metabolic strategies in Hadean analogues reveal hints for primordial physiology.</title>
        <authorList>
            <person name="Nobu M.K."/>
            <person name="Nakai R."/>
            <person name="Tamazawa S."/>
            <person name="Mori H."/>
            <person name="Toyoda A."/>
            <person name="Ijiri A."/>
            <person name="Suzuki S."/>
            <person name="Kurokawa K."/>
            <person name="Kamagata Y."/>
            <person name="Tamaki H."/>
        </authorList>
    </citation>
    <scope>NUCLEOTIDE SEQUENCE [LARGE SCALE GENOMIC DNA]</scope>
    <source>
        <strain evidence="8">BS525</strain>
    </source>
</reference>
<name>A0A9E2BGH6_PSYF1</name>
<evidence type="ECO:0000313" key="8">
    <source>
        <dbReference type="EMBL" id="MBT9144472.1"/>
    </source>
</evidence>
<dbReference type="PIRSF" id="PIRSF000722">
    <property type="entry name" value="Acetate_prop_kin"/>
    <property type="match status" value="1"/>
</dbReference>
<dbReference type="PANTHER" id="PTHR21060">
    <property type="entry name" value="ACETATE KINASE"/>
    <property type="match status" value="1"/>
</dbReference>
<evidence type="ECO:0000313" key="9">
    <source>
        <dbReference type="Proteomes" id="UP000811545"/>
    </source>
</evidence>
<dbReference type="EC" id="2.7.2.1" evidence="6"/>
<dbReference type="AlphaFoldDB" id="A0A9E2BGH6"/>
<dbReference type="EMBL" id="QLTW01000009">
    <property type="protein sequence ID" value="MBT9144472.1"/>
    <property type="molecule type" value="Genomic_DNA"/>
</dbReference>
<keyword evidence="2 6" id="KW-0808">Transferase</keyword>
<dbReference type="Proteomes" id="UP000811545">
    <property type="component" value="Unassembled WGS sequence"/>
</dbReference>
<dbReference type="GO" id="GO:0008776">
    <property type="term" value="F:acetate kinase activity"/>
    <property type="evidence" value="ECO:0007669"/>
    <property type="project" value="UniProtKB-UniRule"/>
</dbReference>
<comment type="cofactor">
    <cofactor evidence="6">
        <name>Mg(2+)</name>
        <dbReference type="ChEBI" id="CHEBI:18420"/>
    </cofactor>
    <cofactor evidence="6">
        <name>Mn(2+)</name>
        <dbReference type="ChEBI" id="CHEBI:29035"/>
    </cofactor>
    <text evidence="6">Mg(2+). Can also accept Mn(2+).</text>
</comment>
<comment type="similarity">
    <text evidence="1 6 7">Belongs to the acetokinase family.</text>
</comment>
<sequence length="432" mass="47826">MVILVINSGSSSLKFQLVDIPPCRVLSKGNVERIGLPDPFITYFAIHKGEPSPDSFKFGGSRDSSLQYSSVHLAKKTLRREEIPNHRAALEKVFEILTEPDLGVIPDERVIQAVGHRVVHGGEKFSESVLINEEVLQVLEENSILAPLHNPPNLMGIYACMKLLPNLPQVAVFDTAFHHSIPAEAFLYGLPYEFYEREGVRKYGFHGTSHRYITRKAAEMTGIPLDKLNMISCHLGGGASVAAIKKGWSIDTSMGYTPLEGIMMATRCGDIDPYLPLYLMRRHNMSLDEANDFLNKHCGVIGLSGIKGDMKDVELAAAEGDSLAYLSMKVYAYRIKKYIGSYSAILGGVDVIAFTGGVGQNSPVIREMILEGLDYMGINLDKEKNNQCRSNGRITTPSSKIKVLVIPTNEEYIIAEDTHMIISKSIKRPRIL</sequence>
<accession>A0A9E2BGH6</accession>
<comment type="catalytic activity">
    <reaction evidence="6">
        <text>acetate + ATP = acetyl phosphate + ADP</text>
        <dbReference type="Rhea" id="RHEA:11352"/>
        <dbReference type="ChEBI" id="CHEBI:22191"/>
        <dbReference type="ChEBI" id="CHEBI:30089"/>
        <dbReference type="ChEBI" id="CHEBI:30616"/>
        <dbReference type="ChEBI" id="CHEBI:456216"/>
        <dbReference type="EC" id="2.7.2.1"/>
    </reaction>
</comment>
<dbReference type="GO" id="GO:0005524">
    <property type="term" value="F:ATP binding"/>
    <property type="evidence" value="ECO:0007669"/>
    <property type="project" value="UniProtKB-KW"/>
</dbReference>
<gene>
    <name evidence="6 8" type="primary">ackA</name>
    <name evidence="8" type="ORF">DDT42_00313</name>
</gene>
<keyword evidence="5 6" id="KW-0067">ATP-binding</keyword>
<dbReference type="HAMAP" id="MF_00020">
    <property type="entry name" value="Acetate_kinase"/>
    <property type="match status" value="1"/>
</dbReference>
<dbReference type="SUPFAM" id="SSF53067">
    <property type="entry name" value="Actin-like ATPase domain"/>
    <property type="match status" value="2"/>
</dbReference>
<evidence type="ECO:0000256" key="6">
    <source>
        <dbReference type="HAMAP-Rule" id="MF_00020"/>
    </source>
</evidence>
<feature type="site" description="Transition state stabilizer" evidence="6">
    <location>
        <position position="267"/>
    </location>
</feature>
<evidence type="ECO:0000256" key="7">
    <source>
        <dbReference type="RuleBase" id="RU003835"/>
    </source>
</evidence>
<feature type="binding site" evidence="6">
    <location>
        <position position="117"/>
    </location>
    <ligand>
        <name>substrate</name>
    </ligand>
</feature>
<feature type="binding site" evidence="6">
    <location>
        <position position="14"/>
    </location>
    <ligand>
        <name>ATP</name>
        <dbReference type="ChEBI" id="CHEBI:30616"/>
    </ligand>
</feature>
<dbReference type="CDD" id="cd24010">
    <property type="entry name" value="ASKHA_NBD_AcK_PK"/>
    <property type="match status" value="1"/>
</dbReference>
<feature type="binding site" evidence="6">
    <location>
        <position position="410"/>
    </location>
    <ligand>
        <name>Mg(2+)</name>
        <dbReference type="ChEBI" id="CHEBI:18420"/>
    </ligand>
</feature>
<comment type="caution">
    <text evidence="6">Lacks conserved residue(s) required for the propagation of feature annotation.</text>
</comment>
<dbReference type="Gene3D" id="3.30.420.40">
    <property type="match status" value="2"/>
</dbReference>
<keyword evidence="4 6" id="KW-0418">Kinase</keyword>
<keyword evidence="3 6" id="KW-0547">Nucleotide-binding</keyword>
<keyword evidence="6" id="KW-0479">Metal-binding</keyword>
<keyword evidence="6" id="KW-0963">Cytoplasm</keyword>
<evidence type="ECO:0000256" key="1">
    <source>
        <dbReference type="ARBA" id="ARBA00008748"/>
    </source>
</evidence>
<comment type="caution">
    <text evidence="8">The sequence shown here is derived from an EMBL/GenBank/DDBJ whole genome shotgun (WGS) entry which is preliminary data.</text>
</comment>
<evidence type="ECO:0000256" key="4">
    <source>
        <dbReference type="ARBA" id="ARBA00022777"/>
    </source>
</evidence>
<evidence type="ECO:0000256" key="5">
    <source>
        <dbReference type="ARBA" id="ARBA00022840"/>
    </source>
</evidence>
<dbReference type="NCBIfam" id="TIGR00016">
    <property type="entry name" value="ackA"/>
    <property type="match status" value="1"/>
</dbReference>
<dbReference type="PROSITE" id="PS01075">
    <property type="entry name" value="ACETATE_KINASE_1"/>
    <property type="match status" value="1"/>
</dbReference>
<feature type="binding site" evidence="6">
    <location>
        <begin position="234"/>
        <end position="238"/>
    </location>
    <ligand>
        <name>ATP</name>
        <dbReference type="ChEBI" id="CHEBI:30616"/>
    </ligand>
</feature>
<comment type="pathway">
    <text evidence="6">Metabolic intermediate biosynthesis; acetyl-CoA biosynthesis; acetyl-CoA from acetate: step 1/2.</text>
</comment>
<dbReference type="InterPro" id="IPR043129">
    <property type="entry name" value="ATPase_NBD"/>
</dbReference>
<dbReference type="PANTHER" id="PTHR21060:SF15">
    <property type="entry name" value="ACETATE KINASE-RELATED"/>
    <property type="match status" value="1"/>
</dbReference>
<comment type="subcellular location">
    <subcellularLocation>
        <location evidence="6">Cytoplasm</location>
    </subcellularLocation>
</comment>
<dbReference type="Pfam" id="PF00871">
    <property type="entry name" value="Acetate_kinase"/>
    <property type="match status" value="2"/>
</dbReference>
<evidence type="ECO:0000256" key="2">
    <source>
        <dbReference type="ARBA" id="ARBA00022679"/>
    </source>
</evidence>
<proteinExistence type="inferred from homology"/>
<dbReference type="PRINTS" id="PR00471">
    <property type="entry name" value="ACETATEKNASE"/>
</dbReference>
<dbReference type="GO" id="GO:0006085">
    <property type="term" value="P:acetyl-CoA biosynthetic process"/>
    <property type="evidence" value="ECO:0007669"/>
    <property type="project" value="UniProtKB-UniRule"/>
</dbReference>
<protein>
    <recommendedName>
        <fullName evidence="6">Acetate kinase</fullName>
        <ecNumber evidence="6">2.7.2.1</ecNumber>
    </recommendedName>
    <alternativeName>
        <fullName evidence="6">Acetokinase</fullName>
    </alternativeName>
</protein>
<dbReference type="InterPro" id="IPR004372">
    <property type="entry name" value="Ac/propionate_kinase"/>
</dbReference>
<dbReference type="GO" id="GO:0000287">
    <property type="term" value="F:magnesium ion binding"/>
    <property type="evidence" value="ECO:0007669"/>
    <property type="project" value="UniProtKB-UniRule"/>
</dbReference>
<evidence type="ECO:0000256" key="3">
    <source>
        <dbReference type="ARBA" id="ARBA00022741"/>
    </source>
</evidence>
<dbReference type="InterPro" id="IPR023865">
    <property type="entry name" value="Aliphatic_acid_kinase_CS"/>
</dbReference>
<organism evidence="8 9">
    <name type="scientific">Psychracetigena formicireducens</name>
    <dbReference type="NCBI Taxonomy" id="2986056"/>
    <lineage>
        <taxon>Bacteria</taxon>
        <taxon>Bacillati</taxon>
        <taxon>Candidatus Lithacetigenota</taxon>
        <taxon>Candidatus Psychracetigena</taxon>
    </lineage>
</organism>
<comment type="function">
    <text evidence="6">Catalyzes the formation of acetyl phosphate from acetate and ATP. Can also catalyze the reverse reaction.</text>
</comment>
<dbReference type="PROSITE" id="PS01076">
    <property type="entry name" value="ACETATE_KINASE_2"/>
    <property type="match status" value="1"/>
</dbReference>
<feature type="site" description="Transition state stabilizer" evidence="6">
    <location>
        <position position="206"/>
    </location>
</feature>
<feature type="binding site" evidence="6">
    <location>
        <position position="7"/>
    </location>
    <ligand>
        <name>Mg(2+)</name>
        <dbReference type="ChEBI" id="CHEBI:18420"/>
    </ligand>
</feature>
<comment type="subunit">
    <text evidence="6">Homodimer.</text>
</comment>
<dbReference type="GO" id="GO:0006083">
    <property type="term" value="P:acetate metabolic process"/>
    <property type="evidence" value="ECO:0007669"/>
    <property type="project" value="TreeGrafter"/>
</dbReference>
<keyword evidence="6" id="KW-0460">Magnesium</keyword>
<dbReference type="InterPro" id="IPR000890">
    <property type="entry name" value="Aliphatic_acid_kin_short-chain"/>
</dbReference>